<name>A0A386H4L1_9CLOT</name>
<keyword evidence="3" id="KW-1185">Reference proteome</keyword>
<dbReference type="NCBIfam" id="TIGR02532">
    <property type="entry name" value="IV_pilin_GFxxxE"/>
    <property type="match status" value="1"/>
</dbReference>
<protein>
    <submittedName>
        <fullName evidence="2">Type II secretion system protein</fullName>
    </submittedName>
</protein>
<feature type="transmembrane region" description="Helical" evidence="1">
    <location>
        <begin position="12"/>
        <end position="32"/>
    </location>
</feature>
<evidence type="ECO:0000313" key="3">
    <source>
        <dbReference type="Proteomes" id="UP000266301"/>
    </source>
</evidence>
<evidence type="ECO:0000256" key="1">
    <source>
        <dbReference type="SAM" id="Phobius"/>
    </source>
</evidence>
<sequence>MLSLKNNKGFTLIEVMLSISLFSILFISALSVQTASYRIQKYCKKMYTYSIFEEYVKNNLLYNCTYDEIQQLRSQTRIYMEYYNINSENIDRLKFTKMFVNNIPGQKTYIKLDISGDKILKINIGLYSEGINKRKIMECEIYKGKYKS</sequence>
<dbReference type="AlphaFoldDB" id="A0A386H4L1"/>
<dbReference type="OrthoDB" id="1935107at2"/>
<dbReference type="Pfam" id="PF07963">
    <property type="entry name" value="N_methyl"/>
    <property type="match status" value="1"/>
</dbReference>
<keyword evidence="1" id="KW-0472">Membrane</keyword>
<accession>A0A386H4L1</accession>
<reference evidence="2 3" key="1">
    <citation type="journal article" date="2019" name="Int. J. Syst. Evol. Microbiol.">
        <title>Clostridium fermenticellae sp. nov., isolated from the mud in a fermentation cellar for the production of the Chinese liquor, baijiu.</title>
        <authorList>
            <person name="Xu P.X."/>
            <person name="Chai L.J."/>
            <person name="Qiu T."/>
            <person name="Zhang X.J."/>
            <person name="Lu Z.M."/>
            <person name="Xiao C."/>
            <person name="Wang S.T."/>
            <person name="Shen C.H."/>
            <person name="Shi J.S."/>
            <person name="Xu Z.H."/>
        </authorList>
    </citation>
    <scope>NUCLEOTIDE SEQUENCE [LARGE SCALE GENOMIC DNA]</scope>
    <source>
        <strain evidence="2 3">JN500901</strain>
    </source>
</reference>
<dbReference type="PROSITE" id="PS00409">
    <property type="entry name" value="PROKAR_NTER_METHYL"/>
    <property type="match status" value="1"/>
</dbReference>
<gene>
    <name evidence="2" type="ORF">D4Z93_08740</name>
</gene>
<dbReference type="InterPro" id="IPR012902">
    <property type="entry name" value="N_methyl_site"/>
</dbReference>
<dbReference type="Proteomes" id="UP000266301">
    <property type="component" value="Chromosome"/>
</dbReference>
<dbReference type="KEGG" id="cfer:D4Z93_08740"/>
<keyword evidence="1" id="KW-0812">Transmembrane</keyword>
<proteinExistence type="predicted"/>
<evidence type="ECO:0000313" key="2">
    <source>
        <dbReference type="EMBL" id="AYD40610.1"/>
    </source>
</evidence>
<organism evidence="2 3">
    <name type="scientific">Clostridium fermenticellae</name>
    <dbReference type="NCBI Taxonomy" id="2068654"/>
    <lineage>
        <taxon>Bacteria</taxon>
        <taxon>Bacillati</taxon>
        <taxon>Bacillota</taxon>
        <taxon>Clostridia</taxon>
        <taxon>Eubacteriales</taxon>
        <taxon>Clostridiaceae</taxon>
        <taxon>Clostridium</taxon>
    </lineage>
</organism>
<dbReference type="RefSeq" id="WP_119972629.1">
    <property type="nucleotide sequence ID" value="NZ_CP032416.1"/>
</dbReference>
<keyword evidence="1" id="KW-1133">Transmembrane helix</keyword>
<dbReference type="EMBL" id="CP032416">
    <property type="protein sequence ID" value="AYD40610.1"/>
    <property type="molecule type" value="Genomic_DNA"/>
</dbReference>